<dbReference type="RefSeq" id="WP_229990634.1">
    <property type="nucleotide sequence ID" value="NZ_JAJJMO010000001.1"/>
</dbReference>
<protein>
    <recommendedName>
        <fullName evidence="3">YD repeat-containing protein</fullName>
    </recommendedName>
</protein>
<proteinExistence type="predicted"/>
<gene>
    <name evidence="1" type="ORF">LNQ49_19260</name>
</gene>
<accession>A0ABS8MYJ1</accession>
<evidence type="ECO:0000313" key="1">
    <source>
        <dbReference type="EMBL" id="MCC9073723.1"/>
    </source>
</evidence>
<organism evidence="1 2">
    <name type="scientific">Flavobacterium pisciphilum</name>
    <dbReference type="NCBI Taxonomy" id="2893755"/>
    <lineage>
        <taxon>Bacteria</taxon>
        <taxon>Pseudomonadati</taxon>
        <taxon>Bacteroidota</taxon>
        <taxon>Flavobacteriia</taxon>
        <taxon>Flavobacteriales</taxon>
        <taxon>Flavobacteriaceae</taxon>
        <taxon>Flavobacterium</taxon>
    </lineage>
</organism>
<dbReference type="EMBL" id="JAJJMO010000001">
    <property type="protein sequence ID" value="MCC9073723.1"/>
    <property type="molecule type" value="Genomic_DNA"/>
</dbReference>
<dbReference type="Proteomes" id="UP001430919">
    <property type="component" value="Unassembled WGS sequence"/>
</dbReference>
<comment type="caution">
    <text evidence="1">The sequence shown here is derived from an EMBL/GenBank/DDBJ whole genome shotgun (WGS) entry which is preliminary data.</text>
</comment>
<reference evidence="1" key="1">
    <citation type="submission" date="2021-11" db="EMBL/GenBank/DDBJ databases">
        <title>Description of novel Flavobacterium species.</title>
        <authorList>
            <person name="Saticioglu I.B."/>
            <person name="Ay H."/>
            <person name="Altun S."/>
            <person name="Duman M."/>
        </authorList>
    </citation>
    <scope>NUCLEOTIDE SEQUENCE</scope>
    <source>
        <strain evidence="1">F-65</strain>
    </source>
</reference>
<name>A0ABS8MYJ1_9FLAO</name>
<sequence>MKYLFTVLFVGICFISCNSDENITDDSSNETLMREMNLNVMYPFSSPINRGEINFIFEYDNKNRLTKKNGGYLAIALATGFDSYFSDKVYKTLIYTDNKVTVENFYAGDDVTIQRNPIYYTLNSANQIEEKVDPKIIYMTAFKKQSYKYSNGKLVEIVTTFPNISYDPNDVEDYILTFSEKFYYDVNNNLIKTEYLELHNGVFNGEKIVRTFEDYDNSLNPFKRLQLLEEYFYRSLSQNNFRKYTETLDNFGTITTRKTSWTFPYDAKGNIIYYTKPVKE</sequence>
<evidence type="ECO:0008006" key="3">
    <source>
        <dbReference type="Google" id="ProtNLM"/>
    </source>
</evidence>
<evidence type="ECO:0000313" key="2">
    <source>
        <dbReference type="Proteomes" id="UP001430919"/>
    </source>
</evidence>
<keyword evidence="2" id="KW-1185">Reference proteome</keyword>